<evidence type="ECO:0000313" key="3">
    <source>
        <dbReference type="Proteomes" id="UP001061282"/>
    </source>
</evidence>
<reference evidence="2" key="1">
    <citation type="submission" date="2022-05" db="EMBL/GenBank/DDBJ databases">
        <title>Description of a novel species of Leclercia; Leclercia tamurae and the Proposal for a Novel Genus Silvania gen. nov. Containing Two Novel Species Silvania hatchlandensis sp. nov. and Silvania confinis sp. nov. Isolated from the Rhizosphere of Oak.</title>
        <authorList>
            <person name="Maddock D.W."/>
            <person name="Brady C.L."/>
            <person name="Denman S."/>
            <person name="Arnold D."/>
        </authorList>
    </citation>
    <scope>NUCLEOTIDE SEQUENCE</scope>
    <source>
        <strain evidence="2">H4N4</strain>
    </source>
</reference>
<organism evidence="2 3">
    <name type="scientific">Silvania confinis</name>
    <dbReference type="NCBI Taxonomy" id="2926470"/>
    <lineage>
        <taxon>Bacteria</taxon>
        <taxon>Pseudomonadati</taxon>
        <taxon>Pseudomonadota</taxon>
        <taxon>Gammaproteobacteria</taxon>
        <taxon>Enterobacterales</taxon>
        <taxon>Enterobacteriaceae</taxon>
        <taxon>Silvania</taxon>
    </lineage>
</organism>
<keyword evidence="2" id="KW-0547">Nucleotide-binding</keyword>
<keyword evidence="3" id="KW-1185">Reference proteome</keyword>
<dbReference type="InterPro" id="IPR051396">
    <property type="entry name" value="Bact_Antivir_Def_Nuclease"/>
</dbReference>
<evidence type="ECO:0000313" key="2">
    <source>
        <dbReference type="EMBL" id="MCU6671380.1"/>
    </source>
</evidence>
<gene>
    <name evidence="2" type="ORF">M8013_21910</name>
</gene>
<dbReference type="Pfam" id="PF13304">
    <property type="entry name" value="AAA_21"/>
    <property type="match status" value="1"/>
</dbReference>
<name>A0A9J6QKK1_9ENTR</name>
<dbReference type="InterPro" id="IPR003959">
    <property type="entry name" value="ATPase_AAA_core"/>
</dbReference>
<comment type="caution">
    <text evidence="2">The sequence shown here is derived from an EMBL/GenBank/DDBJ whole genome shotgun (WGS) entry which is preliminary data.</text>
</comment>
<dbReference type="PANTHER" id="PTHR43581">
    <property type="entry name" value="ATP/GTP PHOSPHATASE"/>
    <property type="match status" value="1"/>
</dbReference>
<evidence type="ECO:0000259" key="1">
    <source>
        <dbReference type="Pfam" id="PF13304"/>
    </source>
</evidence>
<keyword evidence="2" id="KW-0067">ATP-binding</keyword>
<dbReference type="GO" id="GO:0005524">
    <property type="term" value="F:ATP binding"/>
    <property type="evidence" value="ECO:0007669"/>
    <property type="project" value="UniProtKB-KW"/>
</dbReference>
<feature type="domain" description="ATPase AAA-type core" evidence="1">
    <location>
        <begin position="276"/>
        <end position="384"/>
    </location>
</feature>
<dbReference type="Proteomes" id="UP001061282">
    <property type="component" value="Unassembled WGS sequence"/>
</dbReference>
<dbReference type="Gene3D" id="3.40.50.300">
    <property type="entry name" value="P-loop containing nucleotide triphosphate hydrolases"/>
    <property type="match status" value="2"/>
</dbReference>
<dbReference type="GO" id="GO:0016887">
    <property type="term" value="F:ATP hydrolysis activity"/>
    <property type="evidence" value="ECO:0007669"/>
    <property type="project" value="InterPro"/>
</dbReference>
<dbReference type="InterPro" id="IPR027417">
    <property type="entry name" value="P-loop_NTPase"/>
</dbReference>
<dbReference type="AlphaFoldDB" id="A0A9J6QKK1"/>
<proteinExistence type="predicted"/>
<dbReference type="PANTHER" id="PTHR43581:SF2">
    <property type="entry name" value="EXCINUCLEASE ATPASE SUBUNIT"/>
    <property type="match status" value="1"/>
</dbReference>
<dbReference type="SUPFAM" id="SSF52540">
    <property type="entry name" value="P-loop containing nucleoside triphosphate hydrolases"/>
    <property type="match status" value="1"/>
</dbReference>
<sequence>MYTPLIKSFSMFNAWGDNRLTQIDFRKSVTFLTGFNGTGKTTLLELLNFSLAEPMAISPDYKNWCTKVLLKQNIALFAFDLGSSDDKKHNKINSSLRKVQHKPELEHLKLMDFYNAVLKGVQGYKKNKNNVTSMVSNNSASENDSTEAARVIFARSDNPHGKKEVNELVSPIYYREEVFMDADRPYTKNAESQKTNIYDKSILLDFTLKELLVDFLSKEKELASNVALEKNDNTMLFNEINSLLSGDGIDKDVAFKLKQNFSSLVKKEVNYKFEFKEDVIKKFENIVEEFFKCTEKKVCRDSRGLLALRDSKGNVVESSNLSRGEKNILILLVLAFLSHDEKKVFILDEPDLTLHMEWQKKIIVRLLELAPKSQFIIATHSPALFMNDVDFDVINIMDVTNYE</sequence>
<dbReference type="EMBL" id="JAMGZJ010000078">
    <property type="protein sequence ID" value="MCU6671380.1"/>
    <property type="molecule type" value="Genomic_DNA"/>
</dbReference>
<accession>A0A9J6QKK1</accession>
<protein>
    <submittedName>
        <fullName evidence="2">ATP-binding protein</fullName>
    </submittedName>
</protein>
<dbReference type="RefSeq" id="WP_271269860.1">
    <property type="nucleotide sequence ID" value="NZ_JAMGZJ010000078.1"/>
</dbReference>